<reference evidence="7 8" key="1">
    <citation type="journal article" date="2016" name="PLoS ONE">
        <title>Sequence Assembly of Yarrowia lipolytica Strain W29/CLIB89 Shows Transposable Element Diversity.</title>
        <authorList>
            <person name="Magnan C."/>
            <person name="Yu J."/>
            <person name="Chang I."/>
            <person name="Jahn E."/>
            <person name="Kanomata Y."/>
            <person name="Wu J."/>
            <person name="Zeller M."/>
            <person name="Oakes M."/>
            <person name="Baldi P."/>
            <person name="Sandmeyer S."/>
        </authorList>
    </citation>
    <scope>NUCLEOTIDE SEQUENCE [LARGE SCALE GENOMIC DNA]</scope>
    <source>
        <strain evidence="8">CLIB89(W29)</strain>
    </source>
</reference>
<dbReference type="SMART" id="SM00797">
    <property type="entry name" value="AHS2"/>
    <property type="match status" value="1"/>
</dbReference>
<keyword evidence="5" id="KW-0067">ATP-binding</keyword>
<dbReference type="InterPro" id="IPR003778">
    <property type="entry name" value="CT_A_B"/>
</dbReference>
<gene>
    <name evidence="7" type="ORF">YALI1_E08620g</name>
</gene>
<keyword evidence="4" id="KW-0378">Hydrolase</keyword>
<dbReference type="InterPro" id="IPR050856">
    <property type="entry name" value="Biotin_carboxylase_complex"/>
</dbReference>
<dbReference type="Pfam" id="PF00364">
    <property type="entry name" value="Biotin_lipoyl"/>
    <property type="match status" value="1"/>
</dbReference>
<dbReference type="PROSITE" id="PS00867">
    <property type="entry name" value="CPSASE_2"/>
    <property type="match status" value="1"/>
</dbReference>
<dbReference type="SMART" id="SM00796">
    <property type="entry name" value="AHS1"/>
    <property type="match status" value="1"/>
</dbReference>
<dbReference type="Pfam" id="PF02785">
    <property type="entry name" value="Biotin_carb_C"/>
    <property type="match status" value="1"/>
</dbReference>
<dbReference type="Gene3D" id="3.40.50.20">
    <property type="match status" value="1"/>
</dbReference>
<dbReference type="InterPro" id="IPR029000">
    <property type="entry name" value="Cyclophilin-like_dom_sf"/>
</dbReference>
<dbReference type="VEuPathDB" id="FungiDB:YALI1_E08620g"/>
<evidence type="ECO:0000256" key="3">
    <source>
        <dbReference type="ARBA" id="ARBA00022741"/>
    </source>
</evidence>
<dbReference type="InterPro" id="IPR005481">
    <property type="entry name" value="BC-like_N"/>
</dbReference>
<dbReference type="VEuPathDB" id="FungiDB:YALI0_E07271g"/>
<dbReference type="SUPFAM" id="SSF75304">
    <property type="entry name" value="Amidase signature (AS) enzymes"/>
    <property type="match status" value="1"/>
</dbReference>
<dbReference type="FunFam" id="3.40.50.20:FF:000010">
    <property type="entry name" value="Propionyl-CoA carboxylase subunit alpha"/>
    <property type="match status" value="1"/>
</dbReference>
<dbReference type="SUPFAM" id="SSF52440">
    <property type="entry name" value="PreATP-grasp domain"/>
    <property type="match status" value="1"/>
</dbReference>
<evidence type="ECO:0000256" key="5">
    <source>
        <dbReference type="ARBA" id="ARBA00022840"/>
    </source>
</evidence>
<proteinExistence type="predicted"/>
<dbReference type="GO" id="GO:0004847">
    <property type="term" value="F:urea carboxylase activity"/>
    <property type="evidence" value="ECO:0007669"/>
    <property type="project" value="TreeGrafter"/>
</dbReference>
<dbReference type="Pfam" id="PF21986">
    <property type="entry name" value="AH_C"/>
    <property type="match status" value="1"/>
</dbReference>
<dbReference type="Pfam" id="PF02682">
    <property type="entry name" value="CT_C_D"/>
    <property type="match status" value="1"/>
</dbReference>
<dbReference type="InterPro" id="IPR001882">
    <property type="entry name" value="Biotin_BS"/>
</dbReference>
<protein>
    <submittedName>
        <fullName evidence="7">Uncharacterized protein</fullName>
    </submittedName>
</protein>
<name>A0A1D8NHG0_YARLL</name>
<dbReference type="Gene3D" id="3.10.490.10">
    <property type="entry name" value="Gamma-glutamyl cyclotransferase-like"/>
    <property type="match status" value="1"/>
</dbReference>
<dbReference type="Pfam" id="PF02786">
    <property type="entry name" value="CPSase_L_D2"/>
    <property type="match status" value="1"/>
</dbReference>
<dbReference type="PROSITE" id="PS00188">
    <property type="entry name" value="BIOTIN"/>
    <property type="match status" value="1"/>
</dbReference>
<dbReference type="eggNOG" id="KOG1211">
    <property type="taxonomic scope" value="Eukaryota"/>
</dbReference>
<evidence type="ECO:0000313" key="7">
    <source>
        <dbReference type="EMBL" id="AOW05072.1"/>
    </source>
</evidence>
<dbReference type="Pfam" id="PF02626">
    <property type="entry name" value="CT_A_B"/>
    <property type="match status" value="1"/>
</dbReference>
<sequence>MCKSIGWTIAEWKEAQTNSSYEEARHRLLDLVATFKDYKHGDPAWITVASTEHINKQWKELQLMKKNPESLPLYGVPFAVKDNIDVIDFPTTAACPAYLYIPKEDATMVRLIKEAGGIVVGKTNLDQFATGLVGTRSPYGKTPNTFSDKHVSGGSSAGSASVVARGLVPFSLGTDTAGSGRVPASLNNLVGLKPTVGAFSAKGVVPACKSLDCVSIFSLVLSDAQLVFNIAAHFDKDDCYSRRFPQRPLKSFGPTPVFAVPETPLWFGDELNPALFDDAVERLRQQGVKVVKIDFTPLFDLAKCLYEGPWVAERYAAIKDFVQNRKEDMDETVYGIVKQAENFTAADAFAYEYKRRAIVRKIEEIFSSIDGLIVPTCPLFPTMESVAKEPVTVNAHQGTYTNFVNLADLSALAIPVGFRKDSFPFGITLISQKFNDYALLDMAQKFLPASRPLGALPKDKFTAKKGDLLASSIVDNMPRTIPLAVVGAHLTGMPLNWQLQKVEATLARRTKTADYYRLYALANTVPTKPGLRRVLPSDTTLRGEAIEVEIWDVPYRNFGEFVSMVPHPLGIGTIELADGKWVKGFICEQLGYDDAEDITKFGGWRAYKAETTQNLESKPFETVLVANRGEIAVRLIKTLRKMDIRAVAVFSEPDRFAQHVLDADDSVSLEGTTAAETYLSIPKIIAACKKTGAQAILPGYGFLSENADFSDACAEAGIVFIGPTGDSIRKLGLKHSAREIALASDVPLVPGTGLIETVSEASEAAEKLEYPLMIKSTAGGGGIGLQKVDKPEDLKRAFETVKHQGKSFFGDDGVFMERFVENARHVEVQILGDGKGNALAIGERDCSLQRRNQKVVEETPAPNFPAETRTRMMKASEMLAKNLNYRGAGTVEFIFDEKRNEFYFLEVNARLQVEHPITESVTGLDLVEWMILIGAGKAPDFEAQRAKTPQGASIEARLYAENPVKDFVPSPGQLTDVQFPSDARVDTWVSRGTKISAEYDPTLAKIIVHGSDRADALRKLQRALDETVVAGVTTNLDYLKSIVGSQMFAEAKVSTRVLDSYNYTPNAIEITSPGSYTTIQDYPGRTKLWHIGVPPSGPMDAYAFRVANQIVGNHPKAPAIEATLVGPSIMFHSDTVIAITGGSAEATLNGEPIEFWKPVTVKAGQTLATGRLTSGCRLYIAIRNGLSIPEYLGSRSTFALGNLGGFNGRTLKFGDVIFMGEPELPSCSIPAPISEPAPASDDMIPKYGNAWTVGVTCGPHGSPDFFAHGWMDTFFDAKWKIHYNSNRFGVRLIGPKPEWARKDGGEAGLHPSNQHDYVYSLGAINFTGDEPVILTCDGPSLGGFVCAAVVVEAELWKIGQVKPGDTVQFVPMTIDSARQLKKAQDRTITNLCGSPYESVDALLALEDYENPIIYTVPASTSTPRVVYRQAGDRYILVEYGDNNMDINLSYRIHRLIEEAQQSIKGIVEMSRGVRSVLIEFHPSASRSTLMQALVDFEKRLQFVETWQVPSRIIRLPMCFEDSKTLDAVKRYQETIRSKAPWLPNNVDFIRDVNKFSDRSQVRDIVYTARFLVLGLGDVFLGAPCAVPLDPRHRLLGTKYNPSRTYTPNGTVGIGGMYMCIYTMESPGGYQLVGRTIPIWDKLSLGQDRPWLLSPFDQIEYYPVDEEELNHITTEVENGRYAVEMEQSVFDYGKYSAWLKDNSKSIEAHIASQAEGLDDFANLIKVANEDLASGKTGATKEETPLSASAVQVFSEVTGRFWKGLVAVGDTVDKGQGIVVVEAMKTEMVVNAPVAGKVVKLYNTNGDMVDTGDCVAVIEPIV</sequence>
<dbReference type="Gene3D" id="2.40.100.10">
    <property type="entry name" value="Cyclophilin-like"/>
    <property type="match status" value="2"/>
</dbReference>
<dbReference type="PROSITE" id="PS50979">
    <property type="entry name" value="BC"/>
    <property type="match status" value="1"/>
</dbReference>
<dbReference type="InterPro" id="IPR011761">
    <property type="entry name" value="ATP-grasp"/>
</dbReference>
<dbReference type="InterPro" id="IPR000089">
    <property type="entry name" value="Biotin_lipoyl"/>
</dbReference>
<dbReference type="GO" id="GO:0044281">
    <property type="term" value="P:small molecule metabolic process"/>
    <property type="evidence" value="ECO:0007669"/>
    <property type="project" value="UniProtKB-ARBA"/>
</dbReference>
<dbReference type="SUPFAM" id="SSF160467">
    <property type="entry name" value="PH0987 N-terminal domain-like"/>
    <property type="match status" value="1"/>
</dbReference>
<dbReference type="SUPFAM" id="SSF51230">
    <property type="entry name" value="Single hybrid motif"/>
    <property type="match status" value="1"/>
</dbReference>
<keyword evidence="3" id="KW-0547">Nucleotide-binding</keyword>
<dbReference type="Pfam" id="PF01425">
    <property type="entry name" value="Amidase"/>
    <property type="match status" value="1"/>
</dbReference>
<dbReference type="OrthoDB" id="196847at2759"/>
<dbReference type="InterPro" id="IPR005482">
    <property type="entry name" value="Biotin_COase_C"/>
</dbReference>
<dbReference type="InterPro" id="IPR036928">
    <property type="entry name" value="AS_sf"/>
</dbReference>
<dbReference type="eggNOG" id="KOG0238">
    <property type="taxonomic scope" value="Eukaryota"/>
</dbReference>
<dbReference type="GO" id="GO:0005524">
    <property type="term" value="F:ATP binding"/>
    <property type="evidence" value="ECO:0007669"/>
    <property type="project" value="UniProtKB-UniRule"/>
</dbReference>
<dbReference type="InterPro" id="IPR011054">
    <property type="entry name" value="Rudment_hybrid_motif"/>
</dbReference>
<dbReference type="InterPro" id="IPR011764">
    <property type="entry name" value="Biotin_carboxylation_dom"/>
</dbReference>
<dbReference type="Proteomes" id="UP000182444">
    <property type="component" value="Chromosome 1E"/>
</dbReference>
<dbReference type="KEGG" id="yli:2912433"/>
<dbReference type="InterPro" id="IPR016185">
    <property type="entry name" value="PreATP-grasp_dom_sf"/>
</dbReference>
<comment type="cofactor">
    <cofactor evidence="1">
        <name>biotin</name>
        <dbReference type="ChEBI" id="CHEBI:57586"/>
    </cofactor>
</comment>
<evidence type="ECO:0000313" key="8">
    <source>
        <dbReference type="Proteomes" id="UP000182444"/>
    </source>
</evidence>
<dbReference type="Gene3D" id="3.30.470.20">
    <property type="entry name" value="ATP-grasp fold, B domain"/>
    <property type="match status" value="1"/>
</dbReference>
<dbReference type="InterPro" id="IPR014085">
    <property type="entry name" value="Allophanate_hydrolase"/>
</dbReference>
<evidence type="ECO:0000256" key="2">
    <source>
        <dbReference type="ARBA" id="ARBA00022598"/>
    </source>
</evidence>
<dbReference type="GeneID" id="2912433"/>
<dbReference type="InterPro" id="IPR005479">
    <property type="entry name" value="CPAse_ATP-bd"/>
</dbReference>
<dbReference type="Pfam" id="PF00289">
    <property type="entry name" value="Biotin_carb_N"/>
    <property type="match status" value="1"/>
</dbReference>
<dbReference type="SUPFAM" id="SSF56059">
    <property type="entry name" value="Glutathione synthetase ATP-binding domain-like"/>
    <property type="match status" value="1"/>
</dbReference>
<dbReference type="PROSITE" id="PS50975">
    <property type="entry name" value="ATP_GRASP"/>
    <property type="match status" value="1"/>
</dbReference>
<accession>A0A1D8NHG0</accession>
<dbReference type="PROSITE" id="PS00866">
    <property type="entry name" value="CPSASE_1"/>
    <property type="match status" value="1"/>
</dbReference>
<dbReference type="Gene3D" id="3.90.1300.10">
    <property type="entry name" value="Amidase signature (AS) domain"/>
    <property type="match status" value="1"/>
</dbReference>
<dbReference type="EMBL" id="CP017557">
    <property type="protein sequence ID" value="AOW05072.1"/>
    <property type="molecule type" value="Genomic_DNA"/>
</dbReference>
<dbReference type="Gene3D" id="1.20.58.1700">
    <property type="match status" value="1"/>
</dbReference>
<dbReference type="NCBIfam" id="TIGR02713">
    <property type="entry name" value="allophanate_hyd"/>
    <property type="match status" value="1"/>
</dbReference>
<dbReference type="SUPFAM" id="SSF51246">
    <property type="entry name" value="Rudiment single hybrid motif"/>
    <property type="match status" value="1"/>
</dbReference>
<dbReference type="NCBIfam" id="TIGR02712">
    <property type="entry name" value="urea_carbox"/>
    <property type="match status" value="1"/>
</dbReference>
<dbReference type="InterPro" id="IPR023631">
    <property type="entry name" value="Amidase_dom"/>
</dbReference>
<dbReference type="InterPro" id="IPR013815">
    <property type="entry name" value="ATP_grasp_subdomain_1"/>
</dbReference>
<keyword evidence="2" id="KW-0436">Ligase</keyword>
<dbReference type="NCBIfam" id="NF006043">
    <property type="entry name" value="PRK08186.1"/>
    <property type="match status" value="1"/>
</dbReference>
<dbReference type="PANTHER" id="PTHR18866:SF128">
    <property type="entry name" value="UREA AMIDOLYASE"/>
    <property type="match status" value="1"/>
</dbReference>
<dbReference type="GO" id="GO:0046872">
    <property type="term" value="F:metal ion binding"/>
    <property type="evidence" value="ECO:0007669"/>
    <property type="project" value="InterPro"/>
</dbReference>
<dbReference type="PROSITE" id="PS50968">
    <property type="entry name" value="BIOTINYL_LIPOYL"/>
    <property type="match status" value="1"/>
</dbReference>
<dbReference type="InterPro" id="IPR003833">
    <property type="entry name" value="CT_C_D"/>
</dbReference>
<dbReference type="GO" id="GO:0016787">
    <property type="term" value="F:hydrolase activity"/>
    <property type="evidence" value="ECO:0007669"/>
    <property type="project" value="UniProtKB-KW"/>
</dbReference>
<keyword evidence="6" id="KW-0092">Biotin</keyword>
<dbReference type="InterPro" id="IPR014084">
    <property type="entry name" value="Urea_COase"/>
</dbReference>
<organism evidence="7 8">
    <name type="scientific">Yarrowia lipolytica</name>
    <name type="common">Candida lipolytica</name>
    <dbReference type="NCBI Taxonomy" id="4952"/>
    <lineage>
        <taxon>Eukaryota</taxon>
        <taxon>Fungi</taxon>
        <taxon>Dikarya</taxon>
        <taxon>Ascomycota</taxon>
        <taxon>Saccharomycotina</taxon>
        <taxon>Dipodascomycetes</taxon>
        <taxon>Dipodascales</taxon>
        <taxon>Dipodascales incertae sedis</taxon>
        <taxon>Yarrowia</taxon>
    </lineage>
</organism>
<dbReference type="Gene3D" id="3.30.1360.40">
    <property type="match status" value="1"/>
</dbReference>
<dbReference type="InterPro" id="IPR011053">
    <property type="entry name" value="Single_hybrid_motif"/>
</dbReference>
<dbReference type="RefSeq" id="XP_503658.2">
    <property type="nucleotide sequence ID" value="XM_503658.3"/>
</dbReference>
<dbReference type="Gene3D" id="2.40.50.100">
    <property type="match status" value="1"/>
</dbReference>
<evidence type="ECO:0000256" key="6">
    <source>
        <dbReference type="ARBA" id="ARBA00023267"/>
    </source>
</evidence>
<dbReference type="NCBIfam" id="TIGR00724">
    <property type="entry name" value="urea_amlyse_rel"/>
    <property type="match status" value="1"/>
</dbReference>
<dbReference type="SUPFAM" id="SSF50891">
    <property type="entry name" value="Cyclophilin-like"/>
    <property type="match status" value="2"/>
</dbReference>
<dbReference type="PANTHER" id="PTHR18866">
    <property type="entry name" value="CARBOXYLASE:PYRUVATE/ACETYL-COA/PROPIONYL-COA CARBOXYLASE"/>
    <property type="match status" value="1"/>
</dbReference>
<evidence type="ECO:0000256" key="4">
    <source>
        <dbReference type="ARBA" id="ARBA00022801"/>
    </source>
</evidence>
<dbReference type="SMART" id="SM00878">
    <property type="entry name" value="Biotin_carb_C"/>
    <property type="match status" value="1"/>
</dbReference>
<evidence type="ECO:0000256" key="1">
    <source>
        <dbReference type="ARBA" id="ARBA00001953"/>
    </source>
</evidence>
<dbReference type="SMR" id="A0A1D8NHG0"/>
<dbReference type="Gene3D" id="3.30.1490.20">
    <property type="entry name" value="ATP-grasp fold, A domain"/>
    <property type="match status" value="1"/>
</dbReference>
<dbReference type="CDD" id="cd06850">
    <property type="entry name" value="biotinyl_domain"/>
    <property type="match status" value="1"/>
</dbReference>
<dbReference type="InterPro" id="IPR053844">
    <property type="entry name" value="AH_C"/>
</dbReference>